<evidence type="ECO:0000313" key="8">
    <source>
        <dbReference type="EMBL" id="EWT06630.1"/>
    </source>
</evidence>
<dbReference type="SUPFAM" id="SSF52540">
    <property type="entry name" value="P-loop containing nucleoside triphosphate hydrolases"/>
    <property type="match status" value="1"/>
</dbReference>
<evidence type="ECO:0000313" key="9">
    <source>
        <dbReference type="Proteomes" id="UP000019494"/>
    </source>
</evidence>
<dbReference type="GO" id="GO:0015689">
    <property type="term" value="P:molybdate ion transport"/>
    <property type="evidence" value="ECO:0007669"/>
    <property type="project" value="InterPro"/>
</dbReference>
<dbReference type="InterPro" id="IPR027417">
    <property type="entry name" value="P-loop_NTPase"/>
</dbReference>
<dbReference type="RefSeq" id="WP_034715050.1">
    <property type="nucleotide sequence ID" value="NZ_AWQS01000039.1"/>
</dbReference>
<dbReference type="PATRIC" id="fig|584657.3.peg.1420"/>
<organism evidence="8 9">
    <name type="scientific">Intrasporangium chromatireducens Q5-1</name>
    <dbReference type="NCBI Taxonomy" id="584657"/>
    <lineage>
        <taxon>Bacteria</taxon>
        <taxon>Bacillati</taxon>
        <taxon>Actinomycetota</taxon>
        <taxon>Actinomycetes</taxon>
        <taxon>Micrococcales</taxon>
        <taxon>Intrasporangiaceae</taxon>
        <taxon>Intrasporangium</taxon>
    </lineage>
</organism>
<evidence type="ECO:0000259" key="7">
    <source>
        <dbReference type="PROSITE" id="PS51866"/>
    </source>
</evidence>
<keyword evidence="2 5" id="KW-0500">Molybdenum</keyword>
<dbReference type="InterPro" id="IPR005116">
    <property type="entry name" value="Transp-assoc_OB_typ1"/>
</dbReference>
<evidence type="ECO:0000259" key="6">
    <source>
        <dbReference type="PROSITE" id="PS50893"/>
    </source>
</evidence>
<keyword evidence="1" id="KW-0813">Transport</keyword>
<evidence type="ECO:0000256" key="3">
    <source>
        <dbReference type="ARBA" id="ARBA00022741"/>
    </source>
</evidence>
<evidence type="ECO:0000256" key="2">
    <source>
        <dbReference type="ARBA" id="ARBA00022505"/>
    </source>
</evidence>
<dbReference type="InterPro" id="IPR050093">
    <property type="entry name" value="ABC_SmlMolc_Importer"/>
</dbReference>
<keyword evidence="9" id="KW-1185">Reference proteome</keyword>
<name>W9GKM3_9MICO</name>
<dbReference type="PANTHER" id="PTHR42781:SF4">
    <property type="entry name" value="SPERMIDINE_PUTRESCINE IMPORT ATP-BINDING PROTEIN POTA"/>
    <property type="match status" value="1"/>
</dbReference>
<dbReference type="Pfam" id="PF00005">
    <property type="entry name" value="ABC_tran"/>
    <property type="match status" value="1"/>
</dbReference>
<sequence length="352" mass="37180">MSDRGLDARIGLSRGRLRLDVSLTAQRGEVLGILGPNGGGKTSTVLALAGVLPLAAGEVVVSGSTWEKAGTRRLPEQRRVGLMLADALLFPHLRALDNVAYGPRSRGVPAKPARVRARAELHRVGLAEHADARPAQLSSGQAARVALARALATDPDLLLLDEPLSALDPETRARTRTDLARRLADYDGVTVLVTHDPLDALTLADRLVFVEGGTVSQVGTPAEVLREPRTPYVATIVGLNLYAAQSDSRGSLTLAGGGLLVTADPTPGEVWATVSPHAVVLHHDRPEGSARNAWPMRVSDVTLQGQSARVSLTGPLELIAEVTLASVAALDIRAGRELWASVKATEVFAYPR</sequence>
<evidence type="ECO:0000256" key="1">
    <source>
        <dbReference type="ARBA" id="ARBA00022448"/>
    </source>
</evidence>
<dbReference type="GO" id="GO:0016887">
    <property type="term" value="F:ATP hydrolysis activity"/>
    <property type="evidence" value="ECO:0007669"/>
    <property type="project" value="InterPro"/>
</dbReference>
<dbReference type="PROSITE" id="PS51866">
    <property type="entry name" value="MOP"/>
    <property type="match status" value="1"/>
</dbReference>
<dbReference type="SMART" id="SM00382">
    <property type="entry name" value="AAA"/>
    <property type="match status" value="1"/>
</dbReference>
<feature type="domain" description="Mop" evidence="7">
    <location>
        <begin position="287"/>
        <end position="351"/>
    </location>
</feature>
<keyword evidence="3" id="KW-0547">Nucleotide-binding</keyword>
<accession>W9GKM3</accession>
<protein>
    <submittedName>
        <fullName evidence="8">ABC transporter ATP-binding protein</fullName>
    </submittedName>
</protein>
<comment type="caution">
    <text evidence="8">The sequence shown here is derived from an EMBL/GenBank/DDBJ whole genome shotgun (WGS) entry which is preliminary data.</text>
</comment>
<gene>
    <name evidence="8" type="ORF">N864_20030</name>
</gene>
<dbReference type="InterPro" id="IPR008995">
    <property type="entry name" value="Mo/tungstate-bd_C_term_dom"/>
</dbReference>
<dbReference type="InterPro" id="IPR017871">
    <property type="entry name" value="ABC_transporter-like_CS"/>
</dbReference>
<dbReference type="InterPro" id="IPR004606">
    <property type="entry name" value="Mop_domain"/>
</dbReference>
<dbReference type="InterPro" id="IPR003439">
    <property type="entry name" value="ABC_transporter-like_ATP-bd"/>
</dbReference>
<evidence type="ECO:0000256" key="4">
    <source>
        <dbReference type="ARBA" id="ARBA00022840"/>
    </source>
</evidence>
<dbReference type="SUPFAM" id="SSF50331">
    <property type="entry name" value="MOP-like"/>
    <property type="match status" value="1"/>
</dbReference>
<dbReference type="EMBL" id="AWQS01000039">
    <property type="protein sequence ID" value="EWT06630.1"/>
    <property type="molecule type" value="Genomic_DNA"/>
</dbReference>
<dbReference type="PROSITE" id="PS00211">
    <property type="entry name" value="ABC_TRANSPORTER_1"/>
    <property type="match status" value="1"/>
</dbReference>
<evidence type="ECO:0000256" key="5">
    <source>
        <dbReference type="PROSITE-ProRule" id="PRU01213"/>
    </source>
</evidence>
<keyword evidence="4 8" id="KW-0067">ATP-binding</keyword>
<dbReference type="InterPro" id="IPR003593">
    <property type="entry name" value="AAA+_ATPase"/>
</dbReference>
<proteinExistence type="predicted"/>
<dbReference type="OrthoDB" id="9112331at2"/>
<dbReference type="AlphaFoldDB" id="W9GKM3"/>
<reference evidence="9" key="1">
    <citation type="submission" date="2013-08" db="EMBL/GenBank/DDBJ databases">
        <title>Intrasporangium oryzae NRRL B-24470.</title>
        <authorList>
            <person name="Liu H."/>
            <person name="Wang G."/>
        </authorList>
    </citation>
    <scope>NUCLEOTIDE SEQUENCE [LARGE SCALE GENOMIC DNA]</scope>
    <source>
        <strain evidence="9">Q5-1</strain>
    </source>
</reference>
<dbReference type="Gene3D" id="3.40.50.300">
    <property type="entry name" value="P-loop containing nucleotide triphosphate hydrolases"/>
    <property type="match status" value="1"/>
</dbReference>
<dbReference type="PANTHER" id="PTHR42781">
    <property type="entry name" value="SPERMIDINE/PUTRESCINE IMPORT ATP-BINDING PROTEIN POTA"/>
    <property type="match status" value="1"/>
</dbReference>
<dbReference type="PROSITE" id="PS50893">
    <property type="entry name" value="ABC_TRANSPORTER_2"/>
    <property type="match status" value="1"/>
</dbReference>
<dbReference type="Gene3D" id="2.40.50.100">
    <property type="match status" value="1"/>
</dbReference>
<dbReference type="Pfam" id="PF03459">
    <property type="entry name" value="TOBE"/>
    <property type="match status" value="1"/>
</dbReference>
<dbReference type="Proteomes" id="UP000019494">
    <property type="component" value="Unassembled WGS sequence"/>
</dbReference>
<feature type="domain" description="ABC transporter" evidence="6">
    <location>
        <begin position="1"/>
        <end position="237"/>
    </location>
</feature>
<dbReference type="GO" id="GO:0005524">
    <property type="term" value="F:ATP binding"/>
    <property type="evidence" value="ECO:0007669"/>
    <property type="project" value="UniProtKB-KW"/>
</dbReference>